<sequence>MISRNQVFSRGIRSVRPVEYRENSPNHQAGFVIEPGNWEVADPFLIMAEDFFKRGTFGMHPHRGIETVTFVVNGRLEHIDNKGNQEELMAGDVQWMTAGRGIIHAEEPAVGETVHSLQLWINLPSDKKMTEPRYQNLRGKDMPVRQEDGATVRIFSGSSYGKKADTKNYVPVTMVDITLEPGRSITQDLPGEYNGFLYILKGSGIFGSSKTEGRKGQVLWLERGKDAQMSEVLIRADEELHVMLYAGKPVNEKIAARGPFVMNSEEEIAQAYKDYREGKFT</sequence>
<dbReference type="PANTHER" id="PTHR13903">
    <property type="entry name" value="PIRIN-RELATED"/>
    <property type="match status" value="1"/>
</dbReference>
<dbReference type="EMBL" id="JBHUEO010000037">
    <property type="protein sequence ID" value="MFD1707651.1"/>
    <property type="molecule type" value="Genomic_DNA"/>
</dbReference>
<evidence type="ECO:0000256" key="2">
    <source>
        <dbReference type="RuleBase" id="RU003457"/>
    </source>
</evidence>
<reference evidence="6" key="1">
    <citation type="journal article" date="2019" name="Int. J. Syst. Evol. Microbiol.">
        <title>The Global Catalogue of Microorganisms (GCM) 10K type strain sequencing project: providing services to taxonomists for standard genome sequencing and annotation.</title>
        <authorList>
            <consortium name="The Broad Institute Genomics Platform"/>
            <consortium name="The Broad Institute Genome Sequencing Center for Infectious Disease"/>
            <person name="Wu L."/>
            <person name="Ma J."/>
        </authorList>
    </citation>
    <scope>NUCLEOTIDE SEQUENCE [LARGE SCALE GENOMIC DNA]</scope>
    <source>
        <strain evidence="6">CGMCC 1.12295</strain>
    </source>
</reference>
<dbReference type="InterPro" id="IPR008778">
    <property type="entry name" value="Pirin_C_dom"/>
</dbReference>
<dbReference type="SUPFAM" id="SSF51182">
    <property type="entry name" value="RmlC-like cupins"/>
    <property type="match status" value="1"/>
</dbReference>
<dbReference type="Pfam" id="PF02678">
    <property type="entry name" value="Pirin"/>
    <property type="match status" value="1"/>
</dbReference>
<comment type="caution">
    <text evidence="5">The sequence shown here is derived from an EMBL/GenBank/DDBJ whole genome shotgun (WGS) entry which is preliminary data.</text>
</comment>
<name>A0ABW4KLJ4_9BACI</name>
<keyword evidence="6" id="KW-1185">Reference proteome</keyword>
<dbReference type="RefSeq" id="WP_380774407.1">
    <property type="nucleotide sequence ID" value="NZ_JBHUEO010000037.1"/>
</dbReference>
<dbReference type="Pfam" id="PF05726">
    <property type="entry name" value="Pirin_C"/>
    <property type="match status" value="1"/>
</dbReference>
<gene>
    <name evidence="5" type="ORF">ACFSCZ_13045</name>
</gene>
<proteinExistence type="inferred from homology"/>
<protein>
    <submittedName>
        <fullName evidence="5">Pirin family protein</fullName>
    </submittedName>
</protein>
<dbReference type="InterPro" id="IPR003829">
    <property type="entry name" value="Pirin_N_dom"/>
</dbReference>
<comment type="similarity">
    <text evidence="1 2">Belongs to the pirin family.</text>
</comment>
<evidence type="ECO:0000256" key="1">
    <source>
        <dbReference type="ARBA" id="ARBA00008416"/>
    </source>
</evidence>
<dbReference type="PANTHER" id="PTHR13903:SF8">
    <property type="entry name" value="PIRIN"/>
    <property type="match status" value="1"/>
</dbReference>
<feature type="domain" description="Pirin C-terminal" evidence="4">
    <location>
        <begin position="174"/>
        <end position="280"/>
    </location>
</feature>
<evidence type="ECO:0000313" key="6">
    <source>
        <dbReference type="Proteomes" id="UP001597301"/>
    </source>
</evidence>
<evidence type="ECO:0000313" key="5">
    <source>
        <dbReference type="EMBL" id="MFD1707651.1"/>
    </source>
</evidence>
<dbReference type="InterPro" id="IPR012093">
    <property type="entry name" value="Pirin"/>
</dbReference>
<dbReference type="CDD" id="cd02909">
    <property type="entry name" value="cupin_pirin_N"/>
    <property type="match status" value="1"/>
</dbReference>
<evidence type="ECO:0000259" key="3">
    <source>
        <dbReference type="Pfam" id="PF02678"/>
    </source>
</evidence>
<dbReference type="InterPro" id="IPR014710">
    <property type="entry name" value="RmlC-like_jellyroll"/>
</dbReference>
<accession>A0ABW4KLJ4</accession>
<evidence type="ECO:0000259" key="4">
    <source>
        <dbReference type="Pfam" id="PF05726"/>
    </source>
</evidence>
<dbReference type="InterPro" id="IPR011051">
    <property type="entry name" value="RmlC_Cupin_sf"/>
</dbReference>
<organism evidence="5 6">
    <name type="scientific">Siminovitchia sediminis</name>
    <dbReference type="NCBI Taxonomy" id="1274353"/>
    <lineage>
        <taxon>Bacteria</taxon>
        <taxon>Bacillati</taxon>
        <taxon>Bacillota</taxon>
        <taxon>Bacilli</taxon>
        <taxon>Bacillales</taxon>
        <taxon>Bacillaceae</taxon>
        <taxon>Siminovitchia</taxon>
    </lineage>
</organism>
<dbReference type="Proteomes" id="UP001597301">
    <property type="component" value="Unassembled WGS sequence"/>
</dbReference>
<dbReference type="PIRSF" id="PIRSF006232">
    <property type="entry name" value="Pirin"/>
    <property type="match status" value="1"/>
</dbReference>
<feature type="domain" description="Pirin N-terminal" evidence="3">
    <location>
        <begin position="50"/>
        <end position="121"/>
    </location>
</feature>
<dbReference type="CDD" id="cd02247">
    <property type="entry name" value="cupin_pirin_C"/>
    <property type="match status" value="1"/>
</dbReference>
<dbReference type="Gene3D" id="2.60.120.10">
    <property type="entry name" value="Jelly Rolls"/>
    <property type="match status" value="2"/>
</dbReference>